<feature type="domain" description="WYL" evidence="2">
    <location>
        <begin position="134"/>
        <end position="196"/>
    </location>
</feature>
<evidence type="ECO:0000259" key="1">
    <source>
        <dbReference type="Pfam" id="PF08279"/>
    </source>
</evidence>
<keyword evidence="5" id="KW-1185">Reference proteome</keyword>
<evidence type="ECO:0000259" key="3">
    <source>
        <dbReference type="Pfam" id="PF25583"/>
    </source>
</evidence>
<proteinExistence type="predicted"/>
<dbReference type="STRING" id="639282.DEFDS_0885"/>
<dbReference type="eggNOG" id="COG2378">
    <property type="taxonomic scope" value="Bacteria"/>
</dbReference>
<dbReference type="InterPro" id="IPR013196">
    <property type="entry name" value="HTH_11"/>
</dbReference>
<dbReference type="AlphaFoldDB" id="D3PCN8"/>
<dbReference type="InterPro" id="IPR036388">
    <property type="entry name" value="WH-like_DNA-bd_sf"/>
</dbReference>
<dbReference type="EMBL" id="AP011529">
    <property type="protein sequence ID" value="BAI80361.1"/>
    <property type="molecule type" value="Genomic_DNA"/>
</dbReference>
<reference evidence="4 5" key="1">
    <citation type="journal article" date="2010" name="DNA Res.">
        <title>Bacterial lifestyle in a deep-sea hydrothermal vent chimney revealed by the genome sequence of the thermophilic bacterium Deferribacter desulfuricans SSM1.</title>
        <authorList>
            <person name="Takaki Y."/>
            <person name="Shimamura S."/>
            <person name="Nakagawa S."/>
            <person name="Fukuhara Y."/>
            <person name="Horikawa H."/>
            <person name="Ankai A."/>
            <person name="Harada T."/>
            <person name="Hosoyama A."/>
            <person name="Oguchi A."/>
            <person name="Fukui S."/>
            <person name="Fujita N."/>
            <person name="Takami H."/>
            <person name="Takai K."/>
        </authorList>
    </citation>
    <scope>NUCLEOTIDE SEQUENCE [LARGE SCALE GENOMIC DNA]</scope>
    <source>
        <strain evidence="5">DSM 14783 / JCM 11476 / NBRC 101012 / SSM1</strain>
    </source>
</reference>
<dbReference type="Pfam" id="PF08279">
    <property type="entry name" value="HTH_11"/>
    <property type="match status" value="1"/>
</dbReference>
<feature type="domain" description="Helix-turn-helix type 11" evidence="1">
    <location>
        <begin position="9"/>
        <end position="43"/>
    </location>
</feature>
<evidence type="ECO:0000259" key="2">
    <source>
        <dbReference type="Pfam" id="PF13280"/>
    </source>
</evidence>
<dbReference type="InterPro" id="IPR026881">
    <property type="entry name" value="WYL_dom"/>
</dbReference>
<dbReference type="Gene3D" id="1.10.10.10">
    <property type="entry name" value="Winged helix-like DNA-binding domain superfamily/Winged helix DNA-binding domain"/>
    <property type="match status" value="1"/>
</dbReference>
<dbReference type="KEGG" id="ddf:DEFDS_0885"/>
<evidence type="ECO:0000313" key="5">
    <source>
        <dbReference type="Proteomes" id="UP000001520"/>
    </source>
</evidence>
<dbReference type="PANTHER" id="PTHR34580">
    <property type="match status" value="1"/>
</dbReference>
<sequence>MKGIALTIEILELLKKHRKVTTKLVADELGVSVRTAQRYMAELLNIPGLLYYDPDDHTYSLLENVKFTDVNLPKTEIQFLAALLEYVKKFVTPKTKAHIDKILKKILHINSVEVVKFINNPTSTYIDIDKIMDTLSEIDDAIKHRQEIEFYYEKYGKKYTVKPLCVLIDNGFWYLLAKHENTLKKFSIDLIKDVRILMKFFEISQQEIDELINNASSIWFEEKEKVKVIAEIDSEVAFYFKRKEIFPQQKIEEELDNEKLLITFYVSNDEELLYFVRPWAEYVQIKEPYEYIKVIKKFVENIIKKYSTHL</sequence>
<dbReference type="PANTHER" id="PTHR34580:SF1">
    <property type="entry name" value="PROTEIN PAFC"/>
    <property type="match status" value="1"/>
</dbReference>
<dbReference type="Proteomes" id="UP000001520">
    <property type="component" value="Chromosome"/>
</dbReference>
<gene>
    <name evidence="4" type="ordered locus">DEFDS_0885</name>
</gene>
<dbReference type="OrthoDB" id="9783007at2"/>
<name>D3PCN8_DEFDS</name>
<organism evidence="4 5">
    <name type="scientific">Deferribacter desulfuricans (strain DSM 14783 / JCM 11476 / NBRC 101012 / SSM1)</name>
    <dbReference type="NCBI Taxonomy" id="639282"/>
    <lineage>
        <taxon>Bacteria</taxon>
        <taxon>Pseudomonadati</taxon>
        <taxon>Deferribacterota</taxon>
        <taxon>Deferribacteres</taxon>
        <taxon>Deferribacterales</taxon>
        <taxon>Deferribacteraceae</taxon>
        <taxon>Deferribacter</taxon>
    </lineage>
</organism>
<dbReference type="InterPro" id="IPR057727">
    <property type="entry name" value="WCX_dom"/>
</dbReference>
<dbReference type="HOGENOM" id="CLU_041141_10_0_0"/>
<dbReference type="InterPro" id="IPR051534">
    <property type="entry name" value="CBASS_pafABC_assoc_protein"/>
</dbReference>
<dbReference type="Pfam" id="PF25583">
    <property type="entry name" value="WCX"/>
    <property type="match status" value="1"/>
</dbReference>
<accession>D3PCN8</accession>
<dbReference type="RefSeq" id="WP_013007608.1">
    <property type="nucleotide sequence ID" value="NC_013939.1"/>
</dbReference>
<dbReference type="Pfam" id="PF13280">
    <property type="entry name" value="WYL"/>
    <property type="match status" value="1"/>
</dbReference>
<evidence type="ECO:0000313" key="4">
    <source>
        <dbReference type="EMBL" id="BAI80361.1"/>
    </source>
</evidence>
<dbReference type="PROSITE" id="PS52050">
    <property type="entry name" value="WYL"/>
    <property type="match status" value="1"/>
</dbReference>
<protein>
    <submittedName>
        <fullName evidence="4">Uncharacterized protein</fullName>
    </submittedName>
</protein>
<feature type="domain" description="WCX" evidence="3">
    <location>
        <begin position="225"/>
        <end position="293"/>
    </location>
</feature>